<dbReference type="InterPro" id="IPR003824">
    <property type="entry name" value="UppP"/>
</dbReference>
<dbReference type="Pfam" id="PF02673">
    <property type="entry name" value="BacA"/>
    <property type="match status" value="1"/>
</dbReference>
<dbReference type="PANTHER" id="PTHR30622:SF3">
    <property type="entry name" value="UNDECAPRENYL-DIPHOSPHATASE"/>
    <property type="match status" value="1"/>
</dbReference>
<feature type="transmembrane region" description="Helical" evidence="12">
    <location>
        <begin position="37"/>
        <end position="57"/>
    </location>
</feature>
<evidence type="ECO:0000313" key="13">
    <source>
        <dbReference type="EMBL" id="VAX30188.1"/>
    </source>
</evidence>
<evidence type="ECO:0000256" key="3">
    <source>
        <dbReference type="ARBA" id="ARBA00012374"/>
    </source>
</evidence>
<keyword evidence="6 12" id="KW-0812">Transmembrane</keyword>
<organism evidence="13">
    <name type="scientific">hydrothermal vent metagenome</name>
    <dbReference type="NCBI Taxonomy" id="652676"/>
    <lineage>
        <taxon>unclassified sequences</taxon>
        <taxon>metagenomes</taxon>
        <taxon>ecological metagenomes</taxon>
    </lineage>
</organism>
<feature type="transmembrane region" description="Helical" evidence="12">
    <location>
        <begin position="182"/>
        <end position="200"/>
    </location>
</feature>
<reference evidence="13" key="1">
    <citation type="submission" date="2018-06" db="EMBL/GenBank/DDBJ databases">
        <authorList>
            <person name="Zhirakovskaya E."/>
        </authorList>
    </citation>
    <scope>NUCLEOTIDE SEQUENCE</scope>
</reference>
<comment type="catalytic activity">
    <reaction evidence="11">
        <text>di-trans,octa-cis-undecaprenyl diphosphate + H2O = di-trans,octa-cis-undecaprenyl phosphate + phosphate + H(+)</text>
        <dbReference type="Rhea" id="RHEA:28094"/>
        <dbReference type="ChEBI" id="CHEBI:15377"/>
        <dbReference type="ChEBI" id="CHEBI:15378"/>
        <dbReference type="ChEBI" id="CHEBI:43474"/>
        <dbReference type="ChEBI" id="CHEBI:58405"/>
        <dbReference type="ChEBI" id="CHEBI:60392"/>
        <dbReference type="EC" id="3.6.1.27"/>
    </reaction>
</comment>
<dbReference type="EC" id="3.6.1.27" evidence="3"/>
<feature type="transmembrane region" description="Helical" evidence="12">
    <location>
        <begin position="212"/>
        <end position="233"/>
    </location>
</feature>
<keyword evidence="9 12" id="KW-0472">Membrane</keyword>
<comment type="similarity">
    <text evidence="2">Belongs to the UppP family.</text>
</comment>
<evidence type="ECO:0000256" key="9">
    <source>
        <dbReference type="ARBA" id="ARBA00023136"/>
    </source>
</evidence>
<evidence type="ECO:0000256" key="8">
    <source>
        <dbReference type="ARBA" id="ARBA00022989"/>
    </source>
</evidence>
<evidence type="ECO:0000256" key="10">
    <source>
        <dbReference type="ARBA" id="ARBA00032707"/>
    </source>
</evidence>
<feature type="transmembrane region" description="Helical" evidence="12">
    <location>
        <begin position="78"/>
        <end position="97"/>
    </location>
</feature>
<evidence type="ECO:0000256" key="6">
    <source>
        <dbReference type="ARBA" id="ARBA00022692"/>
    </source>
</evidence>
<comment type="subcellular location">
    <subcellularLocation>
        <location evidence="1">Cell membrane</location>
        <topology evidence="1">Multi-pass membrane protein</topology>
    </subcellularLocation>
</comment>
<evidence type="ECO:0000256" key="2">
    <source>
        <dbReference type="ARBA" id="ARBA00010621"/>
    </source>
</evidence>
<proteinExistence type="inferred from homology"/>
<dbReference type="PANTHER" id="PTHR30622">
    <property type="entry name" value="UNDECAPRENYL-DIPHOSPHATASE"/>
    <property type="match status" value="1"/>
</dbReference>
<dbReference type="GO" id="GO:0005886">
    <property type="term" value="C:plasma membrane"/>
    <property type="evidence" value="ECO:0007669"/>
    <property type="project" value="UniProtKB-SubCell"/>
</dbReference>
<accession>A0A3B1D2E7</accession>
<evidence type="ECO:0000256" key="12">
    <source>
        <dbReference type="SAM" id="Phobius"/>
    </source>
</evidence>
<dbReference type="AlphaFoldDB" id="A0A3B1D2E7"/>
<keyword evidence="5" id="KW-1003">Cell membrane</keyword>
<feature type="transmembrane region" description="Helical" evidence="12">
    <location>
        <begin position="103"/>
        <end position="124"/>
    </location>
</feature>
<gene>
    <name evidence="13" type="ORF">MNBD_NITROSPIRAE01-1310</name>
</gene>
<evidence type="ECO:0000256" key="5">
    <source>
        <dbReference type="ARBA" id="ARBA00022475"/>
    </source>
</evidence>
<dbReference type="NCBIfam" id="NF001390">
    <property type="entry name" value="PRK00281.1-4"/>
    <property type="match status" value="1"/>
</dbReference>
<feature type="transmembrane region" description="Helical" evidence="12">
    <location>
        <begin position="239"/>
        <end position="258"/>
    </location>
</feature>
<keyword evidence="8 12" id="KW-1133">Transmembrane helix</keyword>
<evidence type="ECO:0000256" key="1">
    <source>
        <dbReference type="ARBA" id="ARBA00004651"/>
    </source>
</evidence>
<evidence type="ECO:0000256" key="11">
    <source>
        <dbReference type="ARBA" id="ARBA00047594"/>
    </source>
</evidence>
<sequence length="259" mass="28439">MKAILLGLVEGLTEFIPVSSTGHLIVTGDLLQFKGSAASTFEVFIQLGAILAVLLLYKERFYGLLDFKKREGLSGTNGLILLGITTTPALIFGFLVHGYIKTYLFNPFTVALGLGVGGLIMIVAESKLPRPRIKKVDEFKKLDALWVGLFQCLAMWPGVSRSGATIVGGMLVGIERKTAAEYSFLAAVPVMFAATAYDLFKSRAFLSSSDIPIFMIGFVVSFISAWFAIKFFIHLLGKWTLKPFGWYRIAIAFLILAYL</sequence>
<protein>
    <recommendedName>
        <fullName evidence="4">Undecaprenyl-diphosphatase</fullName>
        <ecNumber evidence="3">3.6.1.27</ecNumber>
    </recommendedName>
    <alternativeName>
        <fullName evidence="10">Undecaprenyl pyrophosphate phosphatase</fullName>
    </alternativeName>
</protein>
<evidence type="ECO:0000256" key="7">
    <source>
        <dbReference type="ARBA" id="ARBA00022801"/>
    </source>
</evidence>
<keyword evidence="7 13" id="KW-0378">Hydrolase</keyword>
<dbReference type="EMBL" id="UOGF01000059">
    <property type="protein sequence ID" value="VAX30188.1"/>
    <property type="molecule type" value="Genomic_DNA"/>
</dbReference>
<dbReference type="HAMAP" id="MF_01006">
    <property type="entry name" value="Undec_diphosphatase"/>
    <property type="match status" value="1"/>
</dbReference>
<evidence type="ECO:0000256" key="4">
    <source>
        <dbReference type="ARBA" id="ARBA00021581"/>
    </source>
</evidence>
<dbReference type="GO" id="GO:0050380">
    <property type="term" value="F:undecaprenyl-diphosphatase activity"/>
    <property type="evidence" value="ECO:0007669"/>
    <property type="project" value="UniProtKB-EC"/>
</dbReference>
<name>A0A3B1D2E7_9ZZZZ</name>
<dbReference type="NCBIfam" id="NF001389">
    <property type="entry name" value="PRK00281.1-2"/>
    <property type="match status" value="1"/>
</dbReference>
<dbReference type="NCBIfam" id="TIGR00753">
    <property type="entry name" value="undec_PP_bacA"/>
    <property type="match status" value="1"/>
</dbReference>